<dbReference type="InterPro" id="IPR011990">
    <property type="entry name" value="TPR-like_helical_dom_sf"/>
</dbReference>
<dbReference type="Gene3D" id="1.25.40.10">
    <property type="entry name" value="Tetratricopeptide repeat domain"/>
    <property type="match status" value="5"/>
</dbReference>
<evidence type="ECO:0000313" key="4">
    <source>
        <dbReference type="Proteomes" id="UP001632038"/>
    </source>
</evidence>
<dbReference type="InterPro" id="IPR002885">
    <property type="entry name" value="PPR_rpt"/>
</dbReference>
<dbReference type="GO" id="GO:0016070">
    <property type="term" value="P:RNA metabolic process"/>
    <property type="evidence" value="ECO:0007669"/>
    <property type="project" value="UniProtKB-ARBA"/>
</dbReference>
<dbReference type="InterPro" id="IPR046960">
    <property type="entry name" value="PPR_At4g14850-like_plant"/>
</dbReference>
<dbReference type="NCBIfam" id="TIGR00756">
    <property type="entry name" value="PPR"/>
    <property type="match status" value="7"/>
</dbReference>
<dbReference type="Pfam" id="PF01535">
    <property type="entry name" value="PPR"/>
    <property type="match status" value="5"/>
</dbReference>
<keyword evidence="1" id="KW-0677">Repeat</keyword>
<feature type="repeat" description="PPR" evidence="2">
    <location>
        <begin position="677"/>
        <end position="711"/>
    </location>
</feature>
<evidence type="ECO:0000313" key="3">
    <source>
        <dbReference type="EMBL" id="KAL3630722.1"/>
    </source>
</evidence>
<gene>
    <name evidence="3" type="ORF">CASFOL_023706</name>
</gene>
<feature type="repeat" description="PPR" evidence="2">
    <location>
        <begin position="267"/>
        <end position="301"/>
    </location>
</feature>
<comment type="caution">
    <text evidence="3">The sequence shown here is derived from an EMBL/GenBank/DDBJ whole genome shotgun (WGS) entry which is preliminary data.</text>
</comment>
<dbReference type="FunFam" id="1.25.40.10:FF:000344">
    <property type="entry name" value="Pentatricopeptide repeat-containing protein"/>
    <property type="match status" value="1"/>
</dbReference>
<dbReference type="Pfam" id="PF12854">
    <property type="entry name" value="PPR_1"/>
    <property type="match status" value="1"/>
</dbReference>
<dbReference type="PANTHER" id="PTHR47926:SF386">
    <property type="entry name" value="PENTATRICOPEPTIDE REPEAT-CONTAINING PROTEIN"/>
    <property type="match status" value="1"/>
</dbReference>
<feature type="repeat" description="PPR" evidence="2">
    <location>
        <begin position="541"/>
        <end position="575"/>
    </location>
</feature>
<organism evidence="3 4">
    <name type="scientific">Castilleja foliolosa</name>
    <dbReference type="NCBI Taxonomy" id="1961234"/>
    <lineage>
        <taxon>Eukaryota</taxon>
        <taxon>Viridiplantae</taxon>
        <taxon>Streptophyta</taxon>
        <taxon>Embryophyta</taxon>
        <taxon>Tracheophyta</taxon>
        <taxon>Spermatophyta</taxon>
        <taxon>Magnoliopsida</taxon>
        <taxon>eudicotyledons</taxon>
        <taxon>Gunneridae</taxon>
        <taxon>Pentapetalae</taxon>
        <taxon>asterids</taxon>
        <taxon>lamiids</taxon>
        <taxon>Lamiales</taxon>
        <taxon>Orobanchaceae</taxon>
        <taxon>Pedicularideae</taxon>
        <taxon>Castillejinae</taxon>
        <taxon>Castilleja</taxon>
    </lineage>
</organism>
<dbReference type="EMBL" id="JAVIJP010000032">
    <property type="protein sequence ID" value="KAL3630722.1"/>
    <property type="molecule type" value="Genomic_DNA"/>
</dbReference>
<dbReference type="Pfam" id="PF13041">
    <property type="entry name" value="PPR_2"/>
    <property type="match status" value="3"/>
</dbReference>
<dbReference type="Proteomes" id="UP001632038">
    <property type="component" value="Unassembled WGS sequence"/>
</dbReference>
<evidence type="ECO:0000256" key="2">
    <source>
        <dbReference type="PROSITE-ProRule" id="PRU00708"/>
    </source>
</evidence>
<accession>A0ABD3CQ69</accession>
<feature type="repeat" description="PPR" evidence="2">
    <location>
        <begin position="642"/>
        <end position="676"/>
    </location>
</feature>
<keyword evidence="4" id="KW-1185">Reference proteome</keyword>
<sequence>MYSQFQLVIHAPPPPSPPESPLTPQARLQFPKLNSQLALQEQKTNKYQSSVPQAQTITLPFLGGIVNSTAYASILDSCTCPRLGKQVHAHLHKNGFHGREFVQTKLLQFYGKCDCVDDLLQVLDKMPDRNLYTYTAAMNVLLDKGLPEEAFTCFKRLLFEDIVLEFFIFPVAFKICNGYGGVDLGKQLHGMSMKIGVLSHNYVANALIDMYGKCGSLSDAENVFDKMSERDCVSWNSIITACAANGRVFEALEFLENMLREKDLMPNIVTWSALIGGFAQNGYNEEAIGVIYKMRDAGFEPNARILASVLPACTRLKNLRLGKEMYGYITRRGFMSSPYVVNGLIDLYRRCGVMESAYNLFSRFSVRDEVSFNTMIAGYCENKEILKAKELFDTLGYEKKSKDLISWNSMISGYAVNFMFDEALRLFIDLMSNEEIEPDSFTLGSVISACAEIGFLSFGKNIHSYSIVKGLHSNPFVGATLVDMYCQCQDLEAMEKAFRQVNEKDIVIWNAFVSGYASCDQNIESIKSVLEWMKNDGFEPNIYTWNGIIAGYVENGHNELALELFSDLQASNLKPDIYTVGIVIPACSRLASIERGKQVHAYAVRCGFESDVYIRAALIDMYAKCGIMKYAKLVHNRTKNHNIVTQNAMLNAYAMHGHGDDGIDLFRQMLVDGFKPDSVTFLAVLSSCVHAGSVETGQEFFELMGSYGVMPTLKHYTCMVDLLSRAGKLNHAYNMIVKMPMKPDSVIWGALVGGCIVHGNVDLGEIAANKLIELEPDNSGNYVMLANLYASAGKWHELRKIRQQMKDEQLHKNPGCSWIEDRDETHVFMAWDKSHKRTREIYDTLDNLTAQMRLE</sequence>
<feature type="repeat" description="PPR" evidence="2">
    <location>
        <begin position="505"/>
        <end position="540"/>
    </location>
</feature>
<protein>
    <recommendedName>
        <fullName evidence="5">Pentatricopeptide repeat-containing protein</fullName>
    </recommendedName>
</protein>
<evidence type="ECO:0000256" key="1">
    <source>
        <dbReference type="ARBA" id="ARBA00022737"/>
    </source>
</evidence>
<feature type="repeat" description="PPR" evidence="2">
    <location>
        <begin position="231"/>
        <end position="266"/>
    </location>
</feature>
<feature type="repeat" description="PPR" evidence="2">
    <location>
        <begin position="368"/>
        <end position="402"/>
    </location>
</feature>
<dbReference type="FunFam" id="1.25.40.10:FF:000393">
    <property type="entry name" value="Pentatricopeptide repeat-containing protein At1g20230"/>
    <property type="match status" value="1"/>
</dbReference>
<feature type="repeat" description="PPR" evidence="2">
    <location>
        <begin position="403"/>
        <end position="438"/>
    </location>
</feature>
<dbReference type="SUPFAM" id="SSF48452">
    <property type="entry name" value="TPR-like"/>
    <property type="match status" value="1"/>
</dbReference>
<dbReference type="InterPro" id="IPR046848">
    <property type="entry name" value="E_motif"/>
</dbReference>
<dbReference type="Pfam" id="PF20431">
    <property type="entry name" value="E_motif"/>
    <property type="match status" value="1"/>
</dbReference>
<dbReference type="PROSITE" id="PS51375">
    <property type="entry name" value="PPR"/>
    <property type="match status" value="9"/>
</dbReference>
<dbReference type="AlphaFoldDB" id="A0ABD3CQ69"/>
<evidence type="ECO:0008006" key="5">
    <source>
        <dbReference type="Google" id="ProtNLM"/>
    </source>
</evidence>
<dbReference type="FunFam" id="1.25.40.10:FF:001802">
    <property type="entry name" value="Tetratricopeptide repeat (TPR)-like superfamily protein"/>
    <property type="match status" value="1"/>
</dbReference>
<proteinExistence type="predicted"/>
<name>A0ABD3CQ69_9LAMI</name>
<dbReference type="PANTHER" id="PTHR47926">
    <property type="entry name" value="PENTATRICOPEPTIDE REPEAT-CONTAINING PROTEIN"/>
    <property type="match status" value="1"/>
</dbReference>
<reference evidence="4" key="1">
    <citation type="journal article" date="2024" name="IScience">
        <title>Strigolactones Initiate the Formation of Haustorium-like Structures in Castilleja.</title>
        <authorList>
            <person name="Buerger M."/>
            <person name="Peterson D."/>
            <person name="Chory J."/>
        </authorList>
    </citation>
    <scope>NUCLEOTIDE SEQUENCE [LARGE SCALE GENOMIC DNA]</scope>
</reference>
<feature type="repeat" description="PPR" evidence="2">
    <location>
        <begin position="200"/>
        <end position="230"/>
    </location>
</feature>